<dbReference type="EMBL" id="QPJJ01000009">
    <property type="protein sequence ID" value="RCW66423.1"/>
    <property type="molecule type" value="Genomic_DNA"/>
</dbReference>
<name>A0A368XEN6_9BACI</name>
<sequence>MMIQKEWALKEQPNELKESADWLKNIESTDQEYYVIYQKQEGKDREFKFNKVKELDNETFKFSYHLENELEGVRYYSGEDIVLDNEDIIHVFKIDPKDYDFLVFTD</sequence>
<gene>
    <name evidence="1" type="ORF">DFR57_109146</name>
</gene>
<evidence type="ECO:0000313" key="2">
    <source>
        <dbReference type="Proteomes" id="UP000252585"/>
    </source>
</evidence>
<accession>A0A368XEN6</accession>
<keyword evidence="2" id="KW-1185">Reference proteome</keyword>
<dbReference type="RefSeq" id="WP_114353417.1">
    <property type="nucleotide sequence ID" value="NZ_QPJJ01000009.1"/>
</dbReference>
<comment type="caution">
    <text evidence="1">The sequence shown here is derived from an EMBL/GenBank/DDBJ whole genome shotgun (WGS) entry which is preliminary data.</text>
</comment>
<protein>
    <submittedName>
        <fullName evidence="1">Uncharacterized protein</fullName>
    </submittedName>
</protein>
<dbReference type="Proteomes" id="UP000252585">
    <property type="component" value="Unassembled WGS sequence"/>
</dbReference>
<dbReference type="OrthoDB" id="2973075at2"/>
<reference evidence="1 2" key="1">
    <citation type="submission" date="2018-07" db="EMBL/GenBank/DDBJ databases">
        <title>Genomic Encyclopedia of Type Strains, Phase IV (KMG-IV): sequencing the most valuable type-strain genomes for metagenomic binning, comparative biology and taxonomic classification.</title>
        <authorList>
            <person name="Goeker M."/>
        </authorList>
    </citation>
    <scope>NUCLEOTIDE SEQUENCE [LARGE SCALE GENOMIC DNA]</scope>
    <source>
        <strain evidence="1 2">DSM 27696</strain>
    </source>
</reference>
<evidence type="ECO:0000313" key="1">
    <source>
        <dbReference type="EMBL" id="RCW66423.1"/>
    </source>
</evidence>
<dbReference type="AlphaFoldDB" id="A0A368XEN6"/>
<proteinExistence type="predicted"/>
<organism evidence="1 2">
    <name type="scientific">Saliterribacillus persicus</name>
    <dbReference type="NCBI Taxonomy" id="930114"/>
    <lineage>
        <taxon>Bacteria</taxon>
        <taxon>Bacillati</taxon>
        <taxon>Bacillota</taxon>
        <taxon>Bacilli</taxon>
        <taxon>Bacillales</taxon>
        <taxon>Bacillaceae</taxon>
        <taxon>Saliterribacillus</taxon>
    </lineage>
</organism>